<evidence type="ECO:0000313" key="2">
    <source>
        <dbReference type="Proteomes" id="UP001239795"/>
    </source>
</evidence>
<name>A0AAI9V770_9PEZI</name>
<protein>
    <submittedName>
        <fullName evidence="1">Uncharacterized protein</fullName>
    </submittedName>
</protein>
<keyword evidence="2" id="KW-1185">Reference proteome</keyword>
<proteinExistence type="predicted"/>
<evidence type="ECO:0000313" key="1">
    <source>
        <dbReference type="EMBL" id="KAK1470017.1"/>
    </source>
</evidence>
<sequence length="53" mass="5839">MRPLFSNPTTLSMPFNGSKYPTSASFSIPPSGCHIGLGGRAQPHLRYLPRTRH</sequence>
<organism evidence="1 2">
    <name type="scientific">Colletotrichum melonis</name>
    <dbReference type="NCBI Taxonomy" id="1209925"/>
    <lineage>
        <taxon>Eukaryota</taxon>
        <taxon>Fungi</taxon>
        <taxon>Dikarya</taxon>
        <taxon>Ascomycota</taxon>
        <taxon>Pezizomycotina</taxon>
        <taxon>Sordariomycetes</taxon>
        <taxon>Hypocreomycetidae</taxon>
        <taxon>Glomerellales</taxon>
        <taxon>Glomerellaceae</taxon>
        <taxon>Colletotrichum</taxon>
        <taxon>Colletotrichum acutatum species complex</taxon>
    </lineage>
</organism>
<dbReference type="EMBL" id="MLGG01000001">
    <property type="protein sequence ID" value="KAK1470017.1"/>
    <property type="molecule type" value="Genomic_DNA"/>
</dbReference>
<reference evidence="1 2" key="1">
    <citation type="submission" date="2016-10" db="EMBL/GenBank/DDBJ databases">
        <title>The genome sequence of Colletotrichum fioriniae PJ7.</title>
        <authorList>
            <person name="Baroncelli R."/>
        </authorList>
    </citation>
    <scope>NUCLEOTIDE SEQUENCE [LARGE SCALE GENOMIC DNA]</scope>
    <source>
        <strain evidence="1">Col 31</strain>
    </source>
</reference>
<dbReference type="AlphaFoldDB" id="A0AAI9V770"/>
<accession>A0AAI9V770</accession>
<gene>
    <name evidence="1" type="ORF">CMEL01_01784</name>
</gene>
<dbReference type="Proteomes" id="UP001239795">
    <property type="component" value="Unassembled WGS sequence"/>
</dbReference>
<comment type="caution">
    <text evidence="1">The sequence shown here is derived from an EMBL/GenBank/DDBJ whole genome shotgun (WGS) entry which is preliminary data.</text>
</comment>